<dbReference type="CDD" id="cd00067">
    <property type="entry name" value="GAL4"/>
    <property type="match status" value="1"/>
</dbReference>
<evidence type="ECO:0000256" key="1">
    <source>
        <dbReference type="ARBA" id="ARBA00022723"/>
    </source>
</evidence>
<dbReference type="PROSITE" id="PS00463">
    <property type="entry name" value="ZN2_CY6_FUNGAL_1"/>
    <property type="match status" value="1"/>
</dbReference>
<dbReference type="PANTHER" id="PTHR36206">
    <property type="entry name" value="ASPERCRYPTIN BIOSYNTHESIS CLUSTER-SPECIFIC TRANSCRIPTION REGULATOR ATNN-RELATED"/>
    <property type="match status" value="1"/>
</dbReference>
<feature type="domain" description="Zn(2)-C6 fungal-type" evidence="8">
    <location>
        <begin position="48"/>
        <end position="76"/>
    </location>
</feature>
<evidence type="ECO:0000256" key="2">
    <source>
        <dbReference type="ARBA" id="ARBA00022833"/>
    </source>
</evidence>
<dbReference type="SMART" id="SM00066">
    <property type="entry name" value="GAL4"/>
    <property type="match status" value="1"/>
</dbReference>
<evidence type="ECO:0000313" key="10">
    <source>
        <dbReference type="Proteomes" id="UP001642405"/>
    </source>
</evidence>
<keyword evidence="4" id="KW-0238">DNA-binding</keyword>
<reference evidence="9 10" key="1">
    <citation type="submission" date="2024-01" db="EMBL/GenBank/DDBJ databases">
        <authorList>
            <person name="Allen C."/>
            <person name="Tagirdzhanova G."/>
        </authorList>
    </citation>
    <scope>NUCLEOTIDE SEQUENCE [LARGE SCALE GENOMIC DNA]</scope>
</reference>
<name>A0ABP0BZ14_9PEZI</name>
<protein>
    <recommendedName>
        <fullName evidence="8">Zn(2)-C6 fungal-type domain-containing protein</fullName>
    </recommendedName>
</protein>
<keyword evidence="2" id="KW-0862">Zinc</keyword>
<accession>A0ABP0BZ14</accession>
<keyword evidence="10" id="KW-1185">Reference proteome</keyword>
<dbReference type="InterPro" id="IPR001138">
    <property type="entry name" value="Zn2Cys6_DnaBD"/>
</dbReference>
<dbReference type="SUPFAM" id="SSF57701">
    <property type="entry name" value="Zn2/Cys6 DNA-binding domain"/>
    <property type="match status" value="1"/>
</dbReference>
<proteinExistence type="predicted"/>
<keyword evidence="5" id="KW-0804">Transcription</keyword>
<keyword evidence="3" id="KW-0805">Transcription regulation</keyword>
<evidence type="ECO:0000313" key="9">
    <source>
        <dbReference type="EMBL" id="CAK7224964.1"/>
    </source>
</evidence>
<comment type="caution">
    <text evidence="9">The sequence shown here is derived from an EMBL/GenBank/DDBJ whole genome shotgun (WGS) entry which is preliminary data.</text>
</comment>
<dbReference type="EMBL" id="CAWUHB010000031">
    <property type="protein sequence ID" value="CAK7224964.1"/>
    <property type="molecule type" value="Genomic_DNA"/>
</dbReference>
<feature type="compositionally biased region" description="Basic and acidic residues" evidence="7">
    <location>
        <begin position="9"/>
        <end position="19"/>
    </location>
</feature>
<organism evidence="9 10">
    <name type="scientific">Sporothrix curviconia</name>
    <dbReference type="NCBI Taxonomy" id="1260050"/>
    <lineage>
        <taxon>Eukaryota</taxon>
        <taxon>Fungi</taxon>
        <taxon>Dikarya</taxon>
        <taxon>Ascomycota</taxon>
        <taxon>Pezizomycotina</taxon>
        <taxon>Sordariomycetes</taxon>
        <taxon>Sordariomycetidae</taxon>
        <taxon>Ophiostomatales</taxon>
        <taxon>Ophiostomataceae</taxon>
        <taxon>Sporothrix</taxon>
    </lineage>
</organism>
<keyword evidence="1" id="KW-0479">Metal-binding</keyword>
<feature type="region of interest" description="Disordered" evidence="7">
    <location>
        <begin position="1"/>
        <end position="42"/>
    </location>
</feature>
<dbReference type="Pfam" id="PF00172">
    <property type="entry name" value="Zn_clus"/>
    <property type="match status" value="1"/>
</dbReference>
<dbReference type="PANTHER" id="PTHR36206:SF16">
    <property type="entry name" value="TRANSCRIPTION FACTOR DOMAIN-CONTAINING PROTEIN-RELATED"/>
    <property type="match status" value="1"/>
</dbReference>
<keyword evidence="6" id="KW-0539">Nucleus</keyword>
<gene>
    <name evidence="9" type="ORF">SCUCBS95973_005697</name>
</gene>
<dbReference type="Gene3D" id="4.10.240.10">
    <property type="entry name" value="Zn(2)-C6 fungal-type DNA-binding domain"/>
    <property type="match status" value="1"/>
</dbReference>
<dbReference type="PROSITE" id="PS50048">
    <property type="entry name" value="ZN2_CY6_FUNGAL_2"/>
    <property type="match status" value="1"/>
</dbReference>
<dbReference type="Proteomes" id="UP001642405">
    <property type="component" value="Unassembled WGS sequence"/>
</dbReference>
<evidence type="ECO:0000256" key="4">
    <source>
        <dbReference type="ARBA" id="ARBA00023125"/>
    </source>
</evidence>
<evidence type="ECO:0000256" key="6">
    <source>
        <dbReference type="ARBA" id="ARBA00023242"/>
    </source>
</evidence>
<evidence type="ECO:0000256" key="3">
    <source>
        <dbReference type="ARBA" id="ARBA00023015"/>
    </source>
</evidence>
<feature type="region of interest" description="Disordered" evidence="7">
    <location>
        <begin position="407"/>
        <end position="448"/>
    </location>
</feature>
<evidence type="ECO:0000256" key="5">
    <source>
        <dbReference type="ARBA" id="ARBA00023163"/>
    </source>
</evidence>
<dbReference type="InterPro" id="IPR052360">
    <property type="entry name" value="Transcr_Regulatory_Proteins"/>
</dbReference>
<evidence type="ECO:0000256" key="7">
    <source>
        <dbReference type="SAM" id="MobiDB-lite"/>
    </source>
</evidence>
<evidence type="ECO:0000259" key="8">
    <source>
        <dbReference type="PROSITE" id="PS50048"/>
    </source>
</evidence>
<dbReference type="InterPro" id="IPR036864">
    <property type="entry name" value="Zn2-C6_fun-type_DNA-bd_sf"/>
</dbReference>
<sequence length="708" mass="77849">MDEAPTNDAESRKATKDTRASAISSLSPAAKGGDRRAAARPRAKVKTGCRTCKRRKVKCDEGRPACARCVSTGRACEGYGIWGGGNIGAARNAVPATTATPAAVVMGMTFRQRSARECPAWPTVPRQMANGTLGPLSAQEYGWLDWFRWRTAVKIRGAFSLAFWDVLVIRASFEEPAVLHAALALSTVHRRLGGGEGISEDTGDRRAVAQSCREEFTLRQYNKAIRHLMASSSTRGTLNAASTTTTTTTTSMISTADIASTRTMLVTCMLFTCLEFMRGRFQTGHTHLQNGVRLLGGLFGTSHSGLPLSDAAALYSFSVVRDRRFPRDNMDVIDQWLLEAFARMNLMTSQFGHGYAGSLLPTAPQYFFSPDHRLLSLPITFATASQARAVLDQLTYDVFSLTGQARHRQRDQMTPSVWPAGHDESAASSSSSSPSPPSSTSPSTSCHANTSLAREQARLVTGLDAWFATYRASRISLYVRPDVDLLERVAYQMLVLYYDMASILVRTCLAPDAELAFDAHTDRFLTLLRNALLFIRAVKDVHNSQHVSFQISPELAKQLGSAAAPTVCLFNADVGWTPPLYFTALHCRVGRIRKQAIRFVKSIPSREGLWDSQLASAVAEAVIHLETGEESVQPYHRQLDEELFRTNRPDPVLAALPASQPRIHNVHVVLPDGWSGTTTMTCEKHWSDGSCEEIRTVFDPKTQLWSRI</sequence>